<feature type="transmembrane region" description="Helical" evidence="1">
    <location>
        <begin position="79"/>
        <end position="99"/>
    </location>
</feature>
<keyword evidence="3" id="KW-1185">Reference proteome</keyword>
<evidence type="ECO:0000256" key="1">
    <source>
        <dbReference type="SAM" id="Phobius"/>
    </source>
</evidence>
<dbReference type="InterPro" id="IPR043130">
    <property type="entry name" value="CDP-OH_PTrfase_TM_dom"/>
</dbReference>
<feature type="transmembrane region" description="Helical" evidence="1">
    <location>
        <begin position="220"/>
        <end position="238"/>
    </location>
</feature>
<keyword evidence="1" id="KW-0472">Membrane</keyword>
<dbReference type="EMBL" id="JBHSSL010000018">
    <property type="protein sequence ID" value="MFC6169396.1"/>
    <property type="molecule type" value="Genomic_DNA"/>
</dbReference>
<protein>
    <submittedName>
        <fullName evidence="2">CDP-alcohol phosphatidyltransferase family protein</fullName>
    </submittedName>
</protein>
<name>A0ABW1RA96_9LACO</name>
<reference evidence="3" key="1">
    <citation type="journal article" date="2019" name="Int. J. Syst. Evol. Microbiol.">
        <title>The Global Catalogue of Microorganisms (GCM) 10K type strain sequencing project: providing services to taxonomists for standard genome sequencing and annotation.</title>
        <authorList>
            <consortium name="The Broad Institute Genomics Platform"/>
            <consortium name="The Broad Institute Genome Sequencing Center for Infectious Disease"/>
            <person name="Wu L."/>
            <person name="Ma J."/>
        </authorList>
    </citation>
    <scope>NUCLEOTIDE SEQUENCE [LARGE SCALE GENOMIC DNA]</scope>
    <source>
        <strain evidence="3">CCM 8904</strain>
    </source>
</reference>
<dbReference type="Proteomes" id="UP001596289">
    <property type="component" value="Unassembled WGS sequence"/>
</dbReference>
<feature type="transmembrane region" description="Helical" evidence="1">
    <location>
        <begin position="188"/>
        <end position="214"/>
    </location>
</feature>
<dbReference type="Gene3D" id="1.20.120.1760">
    <property type="match status" value="1"/>
</dbReference>
<accession>A0ABW1RA96</accession>
<dbReference type="InterPro" id="IPR000462">
    <property type="entry name" value="CDP-OH_P_trans"/>
</dbReference>
<evidence type="ECO:0000313" key="2">
    <source>
        <dbReference type="EMBL" id="MFC6169396.1"/>
    </source>
</evidence>
<dbReference type="RefSeq" id="WP_125551334.1">
    <property type="nucleotide sequence ID" value="NZ_JBHSSL010000018.1"/>
</dbReference>
<feature type="transmembrane region" description="Helical" evidence="1">
    <location>
        <begin position="111"/>
        <end position="134"/>
    </location>
</feature>
<comment type="caution">
    <text evidence="2">The sequence shown here is derived from an EMBL/GenBank/DDBJ whole genome shotgun (WGS) entry which is preliminary data.</text>
</comment>
<proteinExistence type="predicted"/>
<sequence length="252" mass="28865">MRTKDHYSLADIINSRSSEKKYIDKIDIWVFTVVRPLSNLLTWLFLKLRLSANQATFISTIVGFLGAIIVIFAETPMSTVIGLIILNFWIVFDCIDGNIARTTHTSSKLGMYLDGISGYCYVSLLYTALGVNVYKNYKLIIFNNNYSWLYILIGALASMACVFPRLVEHKAGTSFLNFNSGLTDKMNYNWFYILGLNLAGMAGLSNPLMIIFFMLHRLNIYLILYFIIQLAIEILSIFKTIRRVYKISYEVD</sequence>
<gene>
    <name evidence="2" type="ORF">ACFQGP_02245</name>
</gene>
<keyword evidence="1" id="KW-0812">Transmembrane</keyword>
<keyword evidence="1" id="KW-1133">Transmembrane helix</keyword>
<feature type="transmembrane region" description="Helical" evidence="1">
    <location>
        <begin position="146"/>
        <end position="167"/>
    </location>
</feature>
<evidence type="ECO:0000313" key="3">
    <source>
        <dbReference type="Proteomes" id="UP001596289"/>
    </source>
</evidence>
<dbReference type="Pfam" id="PF01066">
    <property type="entry name" value="CDP-OH_P_transf"/>
    <property type="match status" value="1"/>
</dbReference>
<organism evidence="2 3">
    <name type="scientific">Loigolactobacillus jiayinensis</name>
    <dbReference type="NCBI Taxonomy" id="2486016"/>
    <lineage>
        <taxon>Bacteria</taxon>
        <taxon>Bacillati</taxon>
        <taxon>Bacillota</taxon>
        <taxon>Bacilli</taxon>
        <taxon>Lactobacillales</taxon>
        <taxon>Lactobacillaceae</taxon>
        <taxon>Loigolactobacillus</taxon>
    </lineage>
</organism>